<evidence type="ECO:0000259" key="1">
    <source>
        <dbReference type="Pfam" id="PF00857"/>
    </source>
</evidence>
<dbReference type="PANTHER" id="PTHR14119">
    <property type="entry name" value="HYDROLASE"/>
    <property type="match status" value="1"/>
</dbReference>
<name>A0A521G5C9_9BACT</name>
<feature type="domain" description="Isochorismatase-like" evidence="1">
    <location>
        <begin position="12"/>
        <end position="159"/>
    </location>
</feature>
<comment type="caution">
    <text evidence="2">The sequence shown here is derived from an EMBL/GenBank/DDBJ whole genome shotgun (WGS) entry which is preliminary data.</text>
</comment>
<dbReference type="InterPro" id="IPR036380">
    <property type="entry name" value="Isochorismatase-like_sf"/>
</dbReference>
<dbReference type="PANTHER" id="PTHR14119:SF3">
    <property type="entry name" value="ISOCHORISMATASE DOMAIN-CONTAINING PROTEIN 2"/>
    <property type="match status" value="1"/>
</dbReference>
<sequence length="185" mass="20418">MNIGQLLPQECCLVVIDPQERLMAHIHQAARVVKNISLMVRLASVLDIPVITCTQNKERIGPFVPELAPLLADWPSADKMEFNALANSGVRKILHSRSALVHTLLLCGVESHICVWQTAVGAIQEGYEVQVVADAISSRTPENHAYGQQRLREIGVVLAPAEMIIYEFLQKAGTPAFKAMLPYLK</sequence>
<reference evidence="2" key="1">
    <citation type="submission" date="2017-07" db="EMBL/GenBank/DDBJ databases">
        <title>The cable genome - Insights into the physiology and evolution of filamentous bacteria capable of sulfide oxidation via long distance electron transfer.</title>
        <authorList>
            <person name="Thorup C."/>
            <person name="Bjerg J.T."/>
            <person name="Schreiber L."/>
            <person name="Nielsen L.P."/>
            <person name="Kjeldsen K.U."/>
            <person name="Boesen T."/>
            <person name="Boggild A."/>
            <person name="Meysman F."/>
            <person name="Geelhoed J."/>
            <person name="Schramm A."/>
        </authorList>
    </citation>
    <scope>NUCLEOTIDE SEQUENCE [LARGE SCALE GENOMIC DNA]</scope>
    <source>
        <strain evidence="2">GS</strain>
    </source>
</reference>
<dbReference type="AlphaFoldDB" id="A0A521G5C9"/>
<protein>
    <submittedName>
        <fullName evidence="2">Nicotinamidase-related amidase</fullName>
    </submittedName>
</protein>
<dbReference type="EMBL" id="NQJD01000001">
    <property type="protein sequence ID" value="TAA76225.1"/>
    <property type="molecule type" value="Genomic_DNA"/>
</dbReference>
<dbReference type="Proteomes" id="UP000316238">
    <property type="component" value="Unassembled WGS sequence"/>
</dbReference>
<evidence type="ECO:0000313" key="3">
    <source>
        <dbReference type="Proteomes" id="UP000316238"/>
    </source>
</evidence>
<dbReference type="SUPFAM" id="SSF52499">
    <property type="entry name" value="Isochorismatase-like hydrolases"/>
    <property type="match status" value="1"/>
</dbReference>
<proteinExistence type="predicted"/>
<dbReference type="InterPro" id="IPR000868">
    <property type="entry name" value="Isochorismatase-like_dom"/>
</dbReference>
<gene>
    <name evidence="2" type="ORF">CDV28_101124</name>
</gene>
<keyword evidence="3" id="KW-1185">Reference proteome</keyword>
<evidence type="ECO:0000313" key="2">
    <source>
        <dbReference type="EMBL" id="TAA76225.1"/>
    </source>
</evidence>
<dbReference type="InterPro" id="IPR050993">
    <property type="entry name" value="Isochorismatase_domain"/>
</dbReference>
<organism evidence="2 3">
    <name type="scientific">Candidatus Electronema aureum</name>
    <dbReference type="NCBI Taxonomy" id="2005002"/>
    <lineage>
        <taxon>Bacteria</taxon>
        <taxon>Pseudomonadati</taxon>
        <taxon>Thermodesulfobacteriota</taxon>
        <taxon>Desulfobulbia</taxon>
        <taxon>Desulfobulbales</taxon>
        <taxon>Desulfobulbaceae</taxon>
        <taxon>Candidatus Electronema</taxon>
    </lineage>
</organism>
<dbReference type="Pfam" id="PF00857">
    <property type="entry name" value="Isochorismatase"/>
    <property type="match status" value="1"/>
</dbReference>
<dbReference type="Gene3D" id="3.40.50.850">
    <property type="entry name" value="Isochorismatase-like"/>
    <property type="match status" value="1"/>
</dbReference>
<accession>A0A521G5C9</accession>